<gene>
    <name evidence="6" type="ORF">HF872_09400</name>
</gene>
<dbReference type="InterPro" id="IPR050377">
    <property type="entry name" value="Radical_SAM_PqqE_MftC-like"/>
</dbReference>
<accession>A0A848BR39</accession>
<dbReference type="AlphaFoldDB" id="A0A848BR39"/>
<dbReference type="Pfam" id="PF13186">
    <property type="entry name" value="SPASM"/>
    <property type="match status" value="1"/>
</dbReference>
<keyword evidence="3" id="KW-0408">Iron</keyword>
<evidence type="ECO:0000256" key="1">
    <source>
        <dbReference type="ARBA" id="ARBA00022691"/>
    </source>
</evidence>
<protein>
    <submittedName>
        <fullName evidence="6">Radical SAM protein</fullName>
    </submittedName>
</protein>
<dbReference type="InterPro" id="IPR058240">
    <property type="entry name" value="rSAM_sf"/>
</dbReference>
<dbReference type="CDD" id="cd21109">
    <property type="entry name" value="SPASM"/>
    <property type="match status" value="1"/>
</dbReference>
<dbReference type="GO" id="GO:0003824">
    <property type="term" value="F:catalytic activity"/>
    <property type="evidence" value="ECO:0007669"/>
    <property type="project" value="InterPro"/>
</dbReference>
<dbReference type="SFLD" id="SFLDG01067">
    <property type="entry name" value="SPASM/twitch_domain_containing"/>
    <property type="match status" value="1"/>
</dbReference>
<organism evidence="6 7">
    <name type="scientific">Megasphaera hexanoica</name>
    <dbReference type="NCBI Taxonomy" id="1675036"/>
    <lineage>
        <taxon>Bacteria</taxon>
        <taxon>Bacillati</taxon>
        <taxon>Bacillota</taxon>
        <taxon>Negativicutes</taxon>
        <taxon>Veillonellales</taxon>
        <taxon>Veillonellaceae</taxon>
        <taxon>Megasphaera</taxon>
    </lineage>
</organism>
<evidence type="ECO:0000313" key="7">
    <source>
        <dbReference type="Proteomes" id="UP000591071"/>
    </source>
</evidence>
<evidence type="ECO:0000256" key="2">
    <source>
        <dbReference type="ARBA" id="ARBA00022723"/>
    </source>
</evidence>
<dbReference type="SUPFAM" id="SSF102114">
    <property type="entry name" value="Radical SAM enzymes"/>
    <property type="match status" value="1"/>
</dbReference>
<dbReference type="PANTHER" id="PTHR11228">
    <property type="entry name" value="RADICAL SAM DOMAIN PROTEIN"/>
    <property type="match status" value="1"/>
</dbReference>
<dbReference type="EMBL" id="JABAFG010000015">
    <property type="protein sequence ID" value="NME28831.1"/>
    <property type="molecule type" value="Genomic_DNA"/>
</dbReference>
<dbReference type="RefSeq" id="WP_170087800.1">
    <property type="nucleotide sequence ID" value="NZ_JABAFG010000015.1"/>
</dbReference>
<dbReference type="SFLD" id="SFLDS00029">
    <property type="entry name" value="Radical_SAM"/>
    <property type="match status" value="1"/>
</dbReference>
<dbReference type="GO" id="GO:0051536">
    <property type="term" value="F:iron-sulfur cluster binding"/>
    <property type="evidence" value="ECO:0007669"/>
    <property type="project" value="UniProtKB-KW"/>
</dbReference>
<sequence length="281" mass="32128">MNKIPSIFFEVTDRCHHHCVFCGKAWRTDTGHSLSYTDLDVILSYPKSLGKITGGEPGLEKAKVFYYVQHETAHMAMNTNLVCWTERELSHLQEKGIHLVLDIPSLFHDEYNQVTGSRNDYDICMRNLNYVNPGNTSISLVINEYTVDTFEKTIDGLRKLGFKNIVASPRIPNGKSHFDYAAALKKIERAYRHYSDIRLLSRTLPSAVPVSHECYAGDGLLVVLSNGDIVPCAWNNHHILGNIRENTYEEIRMRGLAYRQQHDKEMGCLGFWENVRDYGTD</sequence>
<dbReference type="InterPro" id="IPR023885">
    <property type="entry name" value="4Fe4S-binding_SPASM_dom"/>
</dbReference>
<dbReference type="GO" id="GO:0046872">
    <property type="term" value="F:metal ion binding"/>
    <property type="evidence" value="ECO:0007669"/>
    <property type="project" value="UniProtKB-KW"/>
</dbReference>
<dbReference type="Proteomes" id="UP000591071">
    <property type="component" value="Unassembled WGS sequence"/>
</dbReference>
<evidence type="ECO:0000313" key="6">
    <source>
        <dbReference type="EMBL" id="NME28831.1"/>
    </source>
</evidence>
<keyword evidence="4" id="KW-0411">Iron-sulfur</keyword>
<keyword evidence="2" id="KW-0479">Metal-binding</keyword>
<keyword evidence="1" id="KW-0949">S-adenosyl-L-methionine</keyword>
<reference evidence="6 7" key="1">
    <citation type="submission" date="2020-04" db="EMBL/GenBank/DDBJ databases">
        <authorList>
            <person name="Hitch T.C.A."/>
            <person name="Wylensek D."/>
            <person name="Clavel T."/>
        </authorList>
    </citation>
    <scope>NUCLEOTIDE SEQUENCE [LARGE SCALE GENOMIC DNA]</scope>
    <source>
        <strain evidence="6 7">Oil-RF-744-FAT-WT-6-1</strain>
    </source>
</reference>
<feature type="domain" description="4Fe4S-binding SPASM" evidence="5">
    <location>
        <begin position="214"/>
        <end position="252"/>
    </location>
</feature>
<proteinExistence type="predicted"/>
<comment type="caution">
    <text evidence="6">The sequence shown here is derived from an EMBL/GenBank/DDBJ whole genome shotgun (WGS) entry which is preliminary data.</text>
</comment>
<evidence type="ECO:0000256" key="4">
    <source>
        <dbReference type="ARBA" id="ARBA00023014"/>
    </source>
</evidence>
<dbReference type="PANTHER" id="PTHR11228:SF7">
    <property type="entry name" value="PQQA PEPTIDE CYCLASE"/>
    <property type="match status" value="1"/>
</dbReference>
<dbReference type="CDD" id="cd01335">
    <property type="entry name" value="Radical_SAM"/>
    <property type="match status" value="1"/>
</dbReference>
<evidence type="ECO:0000259" key="5">
    <source>
        <dbReference type="Pfam" id="PF13186"/>
    </source>
</evidence>
<evidence type="ECO:0000256" key="3">
    <source>
        <dbReference type="ARBA" id="ARBA00023004"/>
    </source>
</evidence>
<dbReference type="InterPro" id="IPR007197">
    <property type="entry name" value="rSAM"/>
</dbReference>
<dbReference type="Gene3D" id="3.20.20.70">
    <property type="entry name" value="Aldolase class I"/>
    <property type="match status" value="1"/>
</dbReference>
<dbReference type="InterPro" id="IPR013785">
    <property type="entry name" value="Aldolase_TIM"/>
</dbReference>
<name>A0A848BR39_9FIRM</name>